<comment type="similarity">
    <text evidence="2">Belongs to the phosphoenolpyruvate carboxykinase (ATP) family.</text>
</comment>
<dbReference type="AlphaFoldDB" id="A0A9P7ZZR0"/>
<dbReference type="PANTHER" id="PTHR30031">
    <property type="entry name" value="PHOSPHOENOLPYRUVATE CARBOXYKINASE ATP"/>
    <property type="match status" value="1"/>
</dbReference>
<feature type="domain" description="Calcineurin-like phosphoesterase" evidence="13">
    <location>
        <begin position="101"/>
        <end position="174"/>
    </location>
</feature>
<dbReference type="InterPro" id="IPR004843">
    <property type="entry name" value="Calcineurin-like_PHP"/>
</dbReference>
<evidence type="ECO:0000256" key="1">
    <source>
        <dbReference type="ARBA" id="ARBA00004742"/>
    </source>
</evidence>
<keyword evidence="8" id="KW-0067">ATP-binding</keyword>
<dbReference type="NCBIfam" id="NF006820">
    <property type="entry name" value="PRK09344.1-2"/>
    <property type="match status" value="1"/>
</dbReference>
<dbReference type="Gene3D" id="3.90.228.20">
    <property type="match status" value="1"/>
</dbReference>
<evidence type="ECO:0000256" key="8">
    <source>
        <dbReference type="ARBA" id="ARBA00022840"/>
    </source>
</evidence>
<evidence type="ECO:0000313" key="14">
    <source>
        <dbReference type="EMBL" id="KAG9319784.1"/>
    </source>
</evidence>
<keyword evidence="12" id="KW-0732">Signal</keyword>
<comment type="caution">
    <text evidence="14">The sequence shown here is derived from an EMBL/GenBank/DDBJ whole genome shotgun (WGS) entry which is preliminary data.</text>
</comment>
<evidence type="ECO:0000256" key="10">
    <source>
        <dbReference type="ARBA" id="ARBA00047371"/>
    </source>
</evidence>
<feature type="chain" id="PRO_5040363896" description="Phosphoenolpyruvate carboxykinase (ATP)" evidence="12">
    <location>
        <begin position="20"/>
        <end position="1138"/>
    </location>
</feature>
<feature type="region of interest" description="Disordered" evidence="11">
    <location>
        <begin position="653"/>
        <end position="672"/>
    </location>
</feature>
<dbReference type="InterPro" id="IPR001272">
    <property type="entry name" value="PEP_carboxykinase_ATP"/>
</dbReference>
<dbReference type="EMBL" id="JAIFTL010000377">
    <property type="protein sequence ID" value="KAG9319784.1"/>
    <property type="molecule type" value="Genomic_DNA"/>
</dbReference>
<dbReference type="GO" id="GO:0005524">
    <property type="term" value="F:ATP binding"/>
    <property type="evidence" value="ECO:0007669"/>
    <property type="project" value="UniProtKB-KW"/>
</dbReference>
<dbReference type="HAMAP" id="MF_00453">
    <property type="entry name" value="PEPCK_ATP"/>
    <property type="match status" value="1"/>
</dbReference>
<dbReference type="Gene3D" id="3.40.449.10">
    <property type="entry name" value="Phosphoenolpyruvate Carboxykinase, domain 1"/>
    <property type="match status" value="1"/>
</dbReference>
<keyword evidence="9" id="KW-0456">Lyase</keyword>
<feature type="compositionally biased region" description="Polar residues" evidence="11">
    <location>
        <begin position="421"/>
        <end position="439"/>
    </location>
</feature>
<name>A0A9P7ZZR0_MORAP</name>
<keyword evidence="7" id="KW-0210">Decarboxylase</keyword>
<evidence type="ECO:0000259" key="13">
    <source>
        <dbReference type="Pfam" id="PF00149"/>
    </source>
</evidence>
<dbReference type="GO" id="GO:0006094">
    <property type="term" value="P:gluconeogenesis"/>
    <property type="evidence" value="ECO:0007669"/>
    <property type="project" value="UniProtKB-KW"/>
</dbReference>
<gene>
    <name evidence="14" type="ORF">KVV02_005065</name>
</gene>
<dbReference type="Pfam" id="PF01293">
    <property type="entry name" value="PEPCK_ATP"/>
    <property type="match status" value="1"/>
</dbReference>
<evidence type="ECO:0000256" key="11">
    <source>
        <dbReference type="SAM" id="MobiDB-lite"/>
    </source>
</evidence>
<sequence length="1138" mass="125444">MQPFYGSCLMLLLVQGTVAYPLTETSSNGIFNHSSTQTFEAIQPKGPVTPPRSLPSDPFIQYLNYHQTLSEDPLTFLPPAYSTSKEYHHKRPNASEVSVERTIVIGDTHGSLVGLNGFLANITFNPQRDRLILAGDLVAKGPQSLEVINRAMELNARCVLGNHDDKVLRWKGYLDSLSSKERERLAKDAQRRLDAAAETAVEQARAFRNNVDANRSLSCNEDRVNPKAQLCSIPSDLVENSDHHHLATHCGILGAQLKAGLRHNGVGDETERDGLANTVVSLIRELVYIASKQMTFLPEPELTDSLVHITERRLRSMPIRACHWSMEKKAEDTLNHLTDHPGDLTYRLFFSPQLKYLGSTVLTSPDENCVATADKALLSLGDADQRRYQALVLELEIPNRHVESRVLFKAFLGEHLKTASGNKESLDQGENTSKKNALSTPPPNTTRAKLPDARAIFTSQEIIEVLLPDPDYVIVGIDPGICGTATATAMALNMIVVCVDEFRTSKIAAIASQSVMKKVVASSALAADFRDFRETEATTPPQTWPGLFSCSSGRERDVGLTSSAEIMTWSLVSFHNNKHTPKRHVEWLHSLSDSIGKSPAGSIHKHDPELEASVGKDGIDYTRVNLLRNTSVAKLYEDALRYEPGTSISSAGALVTSSGKKTGRSPRDKRIVDEESTTDDIWWGPVNTKMSEHAFLINHERAVDYLNTRERLYVFDGYAGWDPKYRLKIRVVCARAYHSLFMHNMLIRPTDEELKNYGEPDFTILNAGAFPANRYTTGMTSNTSVSINFKLRQMVILGTEYAGEMKKGVFTIMHYLMPKAGVLSLHSSANQGPDGDTSLFFGLSGTGKTTLSADPARSLIGDDEHVWSDSNVFNIEGGCYAKCLDLSAEKEPEIFGAIRFGSVLENVVFDEDTRIVDYADKSLTENTRCAYPIEYIPNALIPCIGGHPKNIIMLTCDALGVLPPVAKLSSSQAMYHFISGYTSKMAGTEDGVLEPEATFSACFGQPFLVLHPTKYATMLAEKIHEHKADVWLINTGWNGGAYGTGKRISLKYSRAIIDAIHNGELKNAEYETYPIFGLEIPKAVTGVPAEVLNPATAWQGTPETYKSTVTKLATLFNENFAKYADEATEDVIAVGPKI</sequence>
<dbReference type="SUPFAM" id="SSF53795">
    <property type="entry name" value="PEP carboxykinase-like"/>
    <property type="match status" value="1"/>
</dbReference>
<dbReference type="InterPro" id="IPR008210">
    <property type="entry name" value="PEP_carboxykinase_N"/>
</dbReference>
<keyword evidence="6" id="KW-0547">Nucleotide-binding</keyword>
<dbReference type="Gene3D" id="3.60.21.10">
    <property type="match status" value="1"/>
</dbReference>
<evidence type="ECO:0000256" key="2">
    <source>
        <dbReference type="ARBA" id="ARBA00006052"/>
    </source>
</evidence>
<accession>A0A9P7ZZR0</accession>
<feature type="signal peptide" evidence="12">
    <location>
        <begin position="1"/>
        <end position="19"/>
    </location>
</feature>
<evidence type="ECO:0000313" key="15">
    <source>
        <dbReference type="Proteomes" id="UP000717515"/>
    </source>
</evidence>
<dbReference type="InterPro" id="IPR013035">
    <property type="entry name" value="PEP_carboxykinase_C"/>
</dbReference>
<dbReference type="Proteomes" id="UP000717515">
    <property type="component" value="Unassembled WGS sequence"/>
</dbReference>
<dbReference type="NCBIfam" id="NF006821">
    <property type="entry name" value="PRK09344.1-3"/>
    <property type="match status" value="1"/>
</dbReference>
<evidence type="ECO:0000256" key="6">
    <source>
        <dbReference type="ARBA" id="ARBA00022741"/>
    </source>
</evidence>
<dbReference type="SUPFAM" id="SSF56300">
    <property type="entry name" value="Metallo-dependent phosphatases"/>
    <property type="match status" value="1"/>
</dbReference>
<dbReference type="FunFam" id="3.40.449.10:FF:000002">
    <property type="entry name" value="Phosphoenolpyruvate carboxykinase [ATP]"/>
    <property type="match status" value="1"/>
</dbReference>
<keyword evidence="5" id="KW-0312">Gluconeogenesis</keyword>
<dbReference type="GO" id="GO:0004612">
    <property type="term" value="F:phosphoenolpyruvate carboxykinase (ATP) activity"/>
    <property type="evidence" value="ECO:0007669"/>
    <property type="project" value="UniProtKB-EC"/>
</dbReference>
<evidence type="ECO:0000256" key="7">
    <source>
        <dbReference type="ARBA" id="ARBA00022793"/>
    </source>
</evidence>
<reference evidence="14" key="1">
    <citation type="submission" date="2021-07" db="EMBL/GenBank/DDBJ databases">
        <title>Draft genome of Mortierella alpina, strain LL118, isolated from an aspen leaf litter sample.</title>
        <authorList>
            <person name="Yang S."/>
            <person name="Vinatzer B.A."/>
        </authorList>
    </citation>
    <scope>NUCLEOTIDE SEQUENCE</scope>
    <source>
        <strain evidence="14">LL118</strain>
    </source>
</reference>
<comment type="catalytic activity">
    <reaction evidence="10">
        <text>oxaloacetate + ATP = phosphoenolpyruvate + ADP + CO2</text>
        <dbReference type="Rhea" id="RHEA:18617"/>
        <dbReference type="ChEBI" id="CHEBI:16452"/>
        <dbReference type="ChEBI" id="CHEBI:16526"/>
        <dbReference type="ChEBI" id="CHEBI:30616"/>
        <dbReference type="ChEBI" id="CHEBI:58702"/>
        <dbReference type="ChEBI" id="CHEBI:456216"/>
        <dbReference type="EC" id="4.1.1.49"/>
    </reaction>
</comment>
<evidence type="ECO:0000256" key="5">
    <source>
        <dbReference type="ARBA" id="ARBA00022432"/>
    </source>
</evidence>
<evidence type="ECO:0000256" key="3">
    <source>
        <dbReference type="ARBA" id="ARBA00012363"/>
    </source>
</evidence>
<dbReference type="SUPFAM" id="SSF68923">
    <property type="entry name" value="PEP carboxykinase N-terminal domain"/>
    <property type="match status" value="1"/>
</dbReference>
<evidence type="ECO:0000256" key="4">
    <source>
        <dbReference type="ARBA" id="ARBA00021932"/>
    </source>
</evidence>
<dbReference type="NCBIfam" id="TIGR00224">
    <property type="entry name" value="pckA"/>
    <property type="match status" value="1"/>
</dbReference>
<dbReference type="Pfam" id="PF00149">
    <property type="entry name" value="Metallophos"/>
    <property type="match status" value="1"/>
</dbReference>
<feature type="region of interest" description="Disordered" evidence="11">
    <location>
        <begin position="421"/>
        <end position="449"/>
    </location>
</feature>
<dbReference type="GO" id="GO:0016787">
    <property type="term" value="F:hydrolase activity"/>
    <property type="evidence" value="ECO:0007669"/>
    <property type="project" value="InterPro"/>
</dbReference>
<dbReference type="CDD" id="cd00484">
    <property type="entry name" value="PEPCK_ATP"/>
    <property type="match status" value="1"/>
</dbReference>
<dbReference type="Gene3D" id="2.170.8.10">
    <property type="entry name" value="Phosphoenolpyruvate Carboxykinase, domain 2"/>
    <property type="match status" value="1"/>
</dbReference>
<dbReference type="EC" id="4.1.1.49" evidence="3"/>
<dbReference type="InterPro" id="IPR029052">
    <property type="entry name" value="Metallo-depent_PP-like"/>
</dbReference>
<organism evidence="14 15">
    <name type="scientific">Mortierella alpina</name>
    <name type="common">Oleaginous fungus</name>
    <name type="synonym">Mortierella renispora</name>
    <dbReference type="NCBI Taxonomy" id="64518"/>
    <lineage>
        <taxon>Eukaryota</taxon>
        <taxon>Fungi</taxon>
        <taxon>Fungi incertae sedis</taxon>
        <taxon>Mucoromycota</taxon>
        <taxon>Mortierellomycotina</taxon>
        <taxon>Mortierellomycetes</taxon>
        <taxon>Mortierellales</taxon>
        <taxon>Mortierellaceae</taxon>
        <taxon>Mortierella</taxon>
    </lineage>
</organism>
<dbReference type="FunFam" id="2.170.8.10:FF:000001">
    <property type="entry name" value="Phosphoenolpyruvate carboxykinase (ATP)"/>
    <property type="match status" value="1"/>
</dbReference>
<proteinExistence type="inferred from homology"/>
<dbReference type="GO" id="GO:0005829">
    <property type="term" value="C:cytosol"/>
    <property type="evidence" value="ECO:0007669"/>
    <property type="project" value="TreeGrafter"/>
</dbReference>
<evidence type="ECO:0000256" key="12">
    <source>
        <dbReference type="SAM" id="SignalP"/>
    </source>
</evidence>
<dbReference type="PANTHER" id="PTHR30031:SF0">
    <property type="entry name" value="PHOSPHOENOLPYRUVATE CARBOXYKINASE (ATP)"/>
    <property type="match status" value="1"/>
</dbReference>
<comment type="pathway">
    <text evidence="1">Carbohydrate biosynthesis; gluconeogenesis.</text>
</comment>
<evidence type="ECO:0000256" key="9">
    <source>
        <dbReference type="ARBA" id="ARBA00023239"/>
    </source>
</evidence>
<protein>
    <recommendedName>
        <fullName evidence="4">Phosphoenolpyruvate carboxykinase (ATP)</fullName>
        <ecNumber evidence="3">4.1.1.49</ecNumber>
    </recommendedName>
</protein>